<evidence type="ECO:0000256" key="5">
    <source>
        <dbReference type="SAM" id="SignalP"/>
    </source>
</evidence>
<dbReference type="Gene3D" id="3.40.462.20">
    <property type="match status" value="1"/>
</dbReference>
<dbReference type="Proteomes" id="UP000641853">
    <property type="component" value="Unassembled WGS sequence"/>
</dbReference>
<protein>
    <recommendedName>
        <fullName evidence="6">FAD-binding PCMH-type domain-containing protein</fullName>
    </recommendedName>
</protein>
<dbReference type="InterPro" id="IPR050416">
    <property type="entry name" value="FAD-linked_Oxidoreductase"/>
</dbReference>
<sequence length="528" mass="56695">MCAKAVISSALLASSALGAASADAVAACQQLYATYPSLTVWDPLGSYGAETVSNADKYSPVLHKYWNAVNAQNRPTCIFFPSIADEVSYAVRQLSKYPDTQFALKSGGHNFNVGVSSTNGGVLVSFNENLSSVTRSAGGESFEVGPGARWGDVYEAAAKTNQVVVGGRLANIGVAGLTLGGGLSYYSAQYGLACDNVLNFQVVLGNGTIVDANRTSHSDLWWALRGGGNRFGIVTKFTLQAHDLGDNGQVWGGIRSYSAAKRQEVFKALSTFIRDYPDAKAAVIPTFNFGSPDAIGSNPAIFFFYDGSTPPANAFSGLEDVEPILDTTSTTTYVNLTNQAGGANTYGLSTSARVNTFPSMEPEKTSRLLEAHFQLYQNQIRNISSRNIDIQMGTFTPQPLSVRIARASTKRGGNALGLDPANGDRIWVENDLIWINPVCNDACPAYLREIADQAMLNFTNSFEGEKPTNYHSGDIGFISLNPLFMNDAADDQDIYSSYGANNKARLQQIAEAYDPTGFMKRQGGWALN</sequence>
<dbReference type="EMBL" id="JACBAG010001840">
    <property type="protein sequence ID" value="KAF7180425.1"/>
    <property type="molecule type" value="Genomic_DNA"/>
</dbReference>
<evidence type="ECO:0000313" key="8">
    <source>
        <dbReference type="Proteomes" id="UP000641853"/>
    </source>
</evidence>
<feature type="domain" description="FAD-binding PCMH-type" evidence="6">
    <location>
        <begin position="71"/>
        <end position="244"/>
    </location>
</feature>
<accession>A0A8H6VB20</accession>
<dbReference type="InterPro" id="IPR016167">
    <property type="entry name" value="FAD-bd_PCMH_sub1"/>
</dbReference>
<keyword evidence="3" id="KW-0274">FAD</keyword>
<reference evidence="7" key="1">
    <citation type="submission" date="2020-06" db="EMBL/GenBank/DDBJ databases">
        <title>Draft genome sequences of strains closely related to Aspergillus parafelis and Aspergillus hiratsukae.</title>
        <authorList>
            <person name="Dos Santos R.A.C."/>
            <person name="Rivero-Menendez O."/>
            <person name="Steenwyk J.L."/>
            <person name="Mead M.E."/>
            <person name="Goldman G.H."/>
            <person name="Alastruey-Izquierdo A."/>
            <person name="Rokas A."/>
        </authorList>
    </citation>
    <scope>NUCLEOTIDE SEQUENCE</scope>
    <source>
        <strain evidence="7">CNM-CM7691</strain>
    </source>
</reference>
<dbReference type="InterPro" id="IPR006094">
    <property type="entry name" value="Oxid_FAD_bind_N"/>
</dbReference>
<comment type="caution">
    <text evidence="7">The sequence shown here is derived from an EMBL/GenBank/DDBJ whole genome shotgun (WGS) entry which is preliminary data.</text>
</comment>
<dbReference type="InterPro" id="IPR016166">
    <property type="entry name" value="FAD-bd_PCMH"/>
</dbReference>
<keyword evidence="4" id="KW-0560">Oxidoreductase</keyword>
<dbReference type="Gene3D" id="3.30.465.10">
    <property type="match status" value="1"/>
</dbReference>
<dbReference type="PANTHER" id="PTHR42973:SF13">
    <property type="entry name" value="FAD-BINDING PCMH-TYPE DOMAIN-CONTAINING PROTEIN"/>
    <property type="match status" value="1"/>
</dbReference>
<evidence type="ECO:0000256" key="1">
    <source>
        <dbReference type="ARBA" id="ARBA00005466"/>
    </source>
</evidence>
<dbReference type="Pfam" id="PF01565">
    <property type="entry name" value="FAD_binding_4"/>
    <property type="match status" value="1"/>
</dbReference>
<evidence type="ECO:0000256" key="2">
    <source>
        <dbReference type="ARBA" id="ARBA00022630"/>
    </source>
</evidence>
<evidence type="ECO:0000256" key="3">
    <source>
        <dbReference type="ARBA" id="ARBA00022827"/>
    </source>
</evidence>
<feature type="chain" id="PRO_5034347428" description="FAD-binding PCMH-type domain-containing protein" evidence="5">
    <location>
        <begin position="23"/>
        <end position="528"/>
    </location>
</feature>
<dbReference type="Gene3D" id="3.30.43.10">
    <property type="entry name" value="Uridine Diphospho-n-acetylenolpyruvylglucosamine Reductase, domain 2"/>
    <property type="match status" value="1"/>
</dbReference>
<organism evidence="7 8">
    <name type="scientific">Aspergillus felis</name>
    <dbReference type="NCBI Taxonomy" id="1287682"/>
    <lineage>
        <taxon>Eukaryota</taxon>
        <taxon>Fungi</taxon>
        <taxon>Dikarya</taxon>
        <taxon>Ascomycota</taxon>
        <taxon>Pezizomycotina</taxon>
        <taxon>Eurotiomycetes</taxon>
        <taxon>Eurotiomycetidae</taxon>
        <taxon>Eurotiales</taxon>
        <taxon>Aspergillaceae</taxon>
        <taxon>Aspergillus</taxon>
        <taxon>Aspergillus subgen. Fumigati</taxon>
    </lineage>
</organism>
<keyword evidence="5" id="KW-0732">Signal</keyword>
<keyword evidence="8" id="KW-1185">Reference proteome</keyword>
<dbReference type="AlphaFoldDB" id="A0A8H6VB20"/>
<evidence type="ECO:0000313" key="7">
    <source>
        <dbReference type="EMBL" id="KAF7180425.1"/>
    </source>
</evidence>
<dbReference type="PANTHER" id="PTHR42973">
    <property type="entry name" value="BINDING OXIDOREDUCTASE, PUTATIVE (AFU_ORTHOLOGUE AFUA_1G17690)-RELATED"/>
    <property type="match status" value="1"/>
</dbReference>
<dbReference type="GO" id="GO:0016491">
    <property type="term" value="F:oxidoreductase activity"/>
    <property type="evidence" value="ECO:0007669"/>
    <property type="project" value="UniProtKB-KW"/>
</dbReference>
<evidence type="ECO:0000259" key="6">
    <source>
        <dbReference type="PROSITE" id="PS51387"/>
    </source>
</evidence>
<dbReference type="SUPFAM" id="SSF56176">
    <property type="entry name" value="FAD-binding/transporter-associated domain-like"/>
    <property type="match status" value="1"/>
</dbReference>
<feature type="signal peptide" evidence="5">
    <location>
        <begin position="1"/>
        <end position="22"/>
    </location>
</feature>
<dbReference type="GO" id="GO:0071949">
    <property type="term" value="F:FAD binding"/>
    <property type="evidence" value="ECO:0007669"/>
    <property type="project" value="InterPro"/>
</dbReference>
<keyword evidence="2" id="KW-0285">Flavoprotein</keyword>
<dbReference type="PROSITE" id="PS51387">
    <property type="entry name" value="FAD_PCMH"/>
    <property type="match status" value="1"/>
</dbReference>
<dbReference type="InterPro" id="IPR016169">
    <property type="entry name" value="FAD-bd_PCMH_sub2"/>
</dbReference>
<gene>
    <name evidence="7" type="ORF">CNMCM7691_009593</name>
</gene>
<comment type="similarity">
    <text evidence="1">Belongs to the oxygen-dependent FAD-linked oxidoreductase family.</text>
</comment>
<proteinExistence type="inferred from homology"/>
<evidence type="ECO:0000256" key="4">
    <source>
        <dbReference type="ARBA" id="ARBA00023002"/>
    </source>
</evidence>
<dbReference type="InterPro" id="IPR036318">
    <property type="entry name" value="FAD-bd_PCMH-like_sf"/>
</dbReference>
<name>A0A8H6VB20_9EURO</name>